<evidence type="ECO:0000256" key="19">
    <source>
        <dbReference type="SAM" id="MobiDB-lite"/>
    </source>
</evidence>
<dbReference type="FunFam" id="3.30.70.330:FF:000118">
    <property type="entry name" value="msx2-interacting protein-like isoform X1"/>
    <property type="match status" value="1"/>
</dbReference>
<feature type="compositionally biased region" description="Low complexity" evidence="19">
    <location>
        <begin position="1498"/>
        <end position="1508"/>
    </location>
</feature>
<keyword evidence="14" id="KW-0539">Nucleus</keyword>
<dbReference type="InterPro" id="IPR034175">
    <property type="entry name" value="SHARP_RRM4"/>
</dbReference>
<evidence type="ECO:0000256" key="13">
    <source>
        <dbReference type="ARBA" id="ARBA00023163"/>
    </source>
</evidence>
<dbReference type="Pfam" id="PF20809">
    <property type="entry name" value="MINT_MID"/>
    <property type="match status" value="1"/>
</dbReference>
<feature type="compositionally biased region" description="Basic and acidic residues" evidence="19">
    <location>
        <begin position="1469"/>
        <end position="1482"/>
    </location>
</feature>
<comment type="similarity">
    <text evidence="2">Belongs to the RRM Spen family.</text>
</comment>
<evidence type="ECO:0000256" key="10">
    <source>
        <dbReference type="ARBA" id="ARBA00023054"/>
    </source>
</evidence>
<dbReference type="FunFam" id="2.40.290.10:FF:000002">
    <property type="entry name" value="Spen family transcriptional repressor"/>
    <property type="match status" value="1"/>
</dbReference>
<feature type="compositionally biased region" description="Low complexity" evidence="19">
    <location>
        <begin position="269"/>
        <end position="316"/>
    </location>
</feature>
<feature type="compositionally biased region" description="Basic and acidic residues" evidence="19">
    <location>
        <begin position="196"/>
        <end position="206"/>
    </location>
</feature>
<dbReference type="PROSITE" id="PS50102">
    <property type="entry name" value="RRM"/>
    <property type="match status" value="4"/>
</dbReference>
<feature type="compositionally biased region" description="Basic and acidic residues" evidence="19">
    <location>
        <begin position="1414"/>
        <end position="1431"/>
    </location>
</feature>
<evidence type="ECO:0000256" key="7">
    <source>
        <dbReference type="ARBA" id="ARBA00022884"/>
    </source>
</evidence>
<dbReference type="InterPro" id="IPR016194">
    <property type="entry name" value="SPOC-like_C_dom_sf"/>
</dbReference>
<feature type="region of interest" description="Disordered" evidence="19">
    <location>
        <begin position="704"/>
        <end position="1134"/>
    </location>
</feature>
<dbReference type="Pfam" id="PF00076">
    <property type="entry name" value="RRM_1"/>
    <property type="match status" value="3"/>
</dbReference>
<feature type="compositionally biased region" description="Basic and acidic residues" evidence="19">
    <location>
        <begin position="1179"/>
        <end position="1189"/>
    </location>
</feature>
<feature type="compositionally biased region" description="Basic and acidic residues" evidence="19">
    <location>
        <begin position="648"/>
        <end position="684"/>
    </location>
</feature>
<feature type="compositionally biased region" description="Polar residues" evidence="19">
    <location>
        <begin position="2057"/>
        <end position="2071"/>
    </location>
</feature>
<evidence type="ECO:0000313" key="22">
    <source>
        <dbReference type="Ensembl" id="ENSSRHP00000072560.1"/>
    </source>
</evidence>
<dbReference type="InterPro" id="IPR034172">
    <property type="entry name" value="SHARP_RRM1"/>
</dbReference>
<reference evidence="22" key="1">
    <citation type="submission" date="2025-08" db="UniProtKB">
        <authorList>
            <consortium name="Ensembl"/>
        </authorList>
    </citation>
    <scope>IDENTIFICATION</scope>
</reference>
<feature type="compositionally biased region" description="Basic and acidic residues" evidence="19">
    <location>
        <begin position="876"/>
        <end position="897"/>
    </location>
</feature>
<dbReference type="Proteomes" id="UP000472270">
    <property type="component" value="Unassembled WGS sequence"/>
</dbReference>
<name>A0A673L677_9TELE</name>
<feature type="region of interest" description="Disordered" evidence="19">
    <location>
        <begin position="2371"/>
        <end position="2393"/>
    </location>
</feature>
<feature type="compositionally biased region" description="Basic and acidic residues" evidence="19">
    <location>
        <begin position="2125"/>
        <end position="2134"/>
    </location>
</feature>
<keyword evidence="13" id="KW-0804">Transcription</keyword>
<dbReference type="SUPFAM" id="SSF54928">
    <property type="entry name" value="RNA-binding domain, RBD"/>
    <property type="match status" value="2"/>
</dbReference>
<keyword evidence="11" id="KW-0238">DNA-binding</keyword>
<feature type="region of interest" description="Disordered" evidence="19">
    <location>
        <begin position="116"/>
        <end position="164"/>
    </location>
</feature>
<dbReference type="InterPro" id="IPR012921">
    <property type="entry name" value="SPOC_C"/>
</dbReference>
<dbReference type="SUPFAM" id="SSF100939">
    <property type="entry name" value="SPOC domain-like"/>
    <property type="match status" value="1"/>
</dbReference>
<feature type="region of interest" description="Disordered" evidence="19">
    <location>
        <begin position="1466"/>
        <end position="1983"/>
    </location>
</feature>
<feature type="compositionally biased region" description="Polar residues" evidence="19">
    <location>
        <begin position="3054"/>
        <end position="3069"/>
    </location>
</feature>
<dbReference type="GO" id="GO:0003714">
    <property type="term" value="F:transcription corepressor activity"/>
    <property type="evidence" value="ECO:0007669"/>
    <property type="project" value="UniProtKB-ARBA"/>
</dbReference>
<feature type="compositionally biased region" description="Polar residues" evidence="19">
    <location>
        <begin position="2750"/>
        <end position="2761"/>
    </location>
</feature>
<keyword evidence="8" id="KW-0914">Notch signaling pathway</keyword>
<accession>A0A673L677</accession>
<feature type="compositionally biased region" description="Low complexity" evidence="19">
    <location>
        <begin position="181"/>
        <end position="192"/>
    </location>
</feature>
<feature type="compositionally biased region" description="Basic and acidic residues" evidence="19">
    <location>
        <begin position="1285"/>
        <end position="1295"/>
    </location>
</feature>
<feature type="domain" description="SPOC" evidence="21">
    <location>
        <begin position="3093"/>
        <end position="3259"/>
    </location>
</feature>
<evidence type="ECO:0000256" key="8">
    <source>
        <dbReference type="ARBA" id="ARBA00022976"/>
    </source>
</evidence>
<feature type="region of interest" description="Disordered" evidence="19">
    <location>
        <begin position="1147"/>
        <end position="1311"/>
    </location>
</feature>
<feature type="compositionally biased region" description="Basic and acidic residues" evidence="19">
    <location>
        <begin position="904"/>
        <end position="933"/>
    </location>
</feature>
<dbReference type="PROSITE" id="PS50917">
    <property type="entry name" value="SPOC"/>
    <property type="match status" value="1"/>
</dbReference>
<feature type="region of interest" description="Disordered" evidence="19">
    <location>
        <begin position="2229"/>
        <end position="2272"/>
    </location>
</feature>
<feature type="compositionally biased region" description="Basic and acidic residues" evidence="19">
    <location>
        <begin position="1847"/>
        <end position="1860"/>
    </location>
</feature>
<evidence type="ECO:0000256" key="3">
    <source>
        <dbReference type="ARBA" id="ARBA00022481"/>
    </source>
</evidence>
<feature type="compositionally biased region" description="Basic and acidic residues" evidence="19">
    <location>
        <begin position="2981"/>
        <end position="2994"/>
    </location>
</feature>
<feature type="compositionally biased region" description="Low complexity" evidence="19">
    <location>
        <begin position="1516"/>
        <end position="1532"/>
    </location>
</feature>
<feature type="compositionally biased region" description="Basic and acidic residues" evidence="19">
    <location>
        <begin position="1095"/>
        <end position="1105"/>
    </location>
</feature>
<feature type="compositionally biased region" description="Basic and acidic residues" evidence="19">
    <location>
        <begin position="768"/>
        <end position="800"/>
    </location>
</feature>
<feature type="compositionally biased region" description="Basic and acidic residues" evidence="19">
    <location>
        <begin position="848"/>
        <end position="867"/>
    </location>
</feature>
<feature type="compositionally biased region" description="Polar residues" evidence="19">
    <location>
        <begin position="1204"/>
        <end position="1216"/>
    </location>
</feature>
<feature type="domain" description="RRM" evidence="20">
    <location>
        <begin position="442"/>
        <end position="517"/>
    </location>
</feature>
<feature type="compositionally biased region" description="Basic and acidic residues" evidence="19">
    <location>
        <begin position="1217"/>
        <end position="1226"/>
    </location>
</feature>
<feature type="domain" description="RRM" evidence="20">
    <location>
        <begin position="6"/>
        <end position="81"/>
    </location>
</feature>
<feature type="compositionally biased region" description="Basic and acidic residues" evidence="19">
    <location>
        <begin position="214"/>
        <end position="230"/>
    </location>
</feature>
<dbReference type="SMART" id="SM00360">
    <property type="entry name" value="RRM"/>
    <property type="match status" value="4"/>
</dbReference>
<dbReference type="InterPro" id="IPR010912">
    <property type="entry name" value="SPOC_met"/>
</dbReference>
<organism evidence="22 23">
    <name type="scientific">Sinocyclocheilus rhinocerous</name>
    <dbReference type="NCBI Taxonomy" id="307959"/>
    <lineage>
        <taxon>Eukaryota</taxon>
        <taxon>Metazoa</taxon>
        <taxon>Chordata</taxon>
        <taxon>Craniata</taxon>
        <taxon>Vertebrata</taxon>
        <taxon>Euteleostomi</taxon>
        <taxon>Actinopterygii</taxon>
        <taxon>Neopterygii</taxon>
        <taxon>Teleostei</taxon>
        <taxon>Ostariophysi</taxon>
        <taxon>Cypriniformes</taxon>
        <taxon>Cyprinidae</taxon>
        <taxon>Cyprininae</taxon>
        <taxon>Sinocyclocheilus</taxon>
    </lineage>
</organism>
<dbReference type="CDD" id="cd12349">
    <property type="entry name" value="RRM2_SHARP"/>
    <property type="match status" value="1"/>
</dbReference>
<sequence>MVRETRHLWVGNLPEHVREEKIVEHFKRYGRVESVKVLRKRGSEGGVAAFVDFVDIKSAQKAHNAVNKMGDRDLRTDYNEPGSVPSAVRGLEDPTPSSSHGREVAGFSRSAVGPVYGPPVSLHTREGRYERRLDGSGSDSRERAYDHSPYGHHERSGSFDRPRHYNTEYYRDRAMFTSGVSSSPAASAISGGFDAPESHFESRIRDPFTISSSARRDPYRDDRGRRTDRTYHHRRSRSSHSSQSRQPSPQRSAGQTPKAAHSPKRAPVSPGRGPRSCSRSPSSSSDSVSSTSSTGSGSSDSNSSSSEGSRARSVQSTATHAPSAPHALTLDSDEPRRSFGIRVQNLPTRSTDTSLKDGLFHEFKKYGKVTSVQIHGASEERYGLVFFRQQEDQEKALGVSKGKLFFGMLIEVTVWNGPETESENEFRPLDGRIDEFHPKATRTLFIGNLEKTTNYQQLLDVFQRFGEIVDIDIKRVNGVPQYAFVQYSDIASVCKAIKKMDGEYLGANRLKLGFGKSMPTACVWLDGLTSNITEQYLTRHFCRYGPVVKVVFDRLKGMGLILYNNTDFAQAAVRETKGWKIGGNKIKVDFASQESQMAFYRSMQASGQDIRDFYDIPSDRRDERRTPYDFSTERAYYENVRTPAIYSEDPRREYPGRSRDRYAELDYQGEHYDPRYHEDPREYRDYRDPFEDIRKYSYIQRERERERERFEAERGRWSPSHQRRPLTPSASPSPSDRVSRDAERRVFRHSSERSGSCSSLSPPPAQFEKSEKSPVDYKSEGLEREMEQAEAERVSGAENKKRGRRREKADREKGEKAKQRRGKVQSPSIPHSEADREASLDLGSGKVKVSDVESQERQKHKGDKEPSPTDQVTRLESQKGERLDQCKSESLDRDGKGKAKKHLKSDSGSDGKDSLVDSVKLEARKRRFGDPRGKAIRQKRGRLEEDPGSGISQPADFATSAGFAKETDIDVKAEKEAQKREHSKSRIGSHYSQREELDGAMRGTSQGPMVRSGELPEVDVLDSKSHPGPSISRRFSTDGTSDKDNKVRDEYLENIDLSQSYRKQMEQNRRLRQQLQPLDKPGKPETPLGVDAEDLEHRSLVHEVGKPPQDVTDNSPPSKIKKQESFEMDMNAKRERIYRTVRQKSEDLEWNNTNSPRFQHAPQQREEEYADPHAQMIMREVKEALKPEDNAQTDQELGGKRMHTSQMSKTSTSLQDEQQRRWESQLKQDLLPDLTRSAEKRRLNQKYLDYGLWPDLEPGEVRSDSEEDRENKPNSPAPSTSVSFSERHRPDRSSESKLTPSLERNKFCSFADDQTITPDTKALLERAKSLSSTREDNWSFLDYDSHFPSFRSRKDTEKVESAPRPTPSWYMKKKKIRSESDDKIHDRKEDPKPEEQERRELFASRFLHSSIFEQDSRRLQHLERKHEDPEHGVGCLNSQQGPAEGQPDPEPVVLFHSRFLELTRLLQQKNKEQSHQDSKQDESIDATRVGKTPEEEQAPQQQNASEPSIQQAEIKSVSPVQVPQTSPVQAPQISSPVLAFEESLPTVEAESVDTPTCNLLDSAMEEDDKEPEQPTVQPLQPLLEQPSEPNSSECQELKIPAEEMALKADDSESAQDTNKVVAEQLPSNETPTNNAQPEAEPPVKFPESPSPLSHIPAEQHEKEPEPPEVESNNADDQKCADNYPVEEAVSPPPKSRNKRAKTSPTTPVTTALPATPDKQSTRKSERIDKEKLKRSSSPRGEAFKTTPDSKSLSKSPVHSIETEQCTEQNSQSGRARRRNVRSVYATPIEDETALQLGKDAESPRGARKRGVDRDVGSDVEAVAAPPTLRRGRPPKNRRQAEDVPAGKVERSKSTESKELDGSETSSEGVPKGKFSPPTQKGVSPGNASASGIGKKGDKMEKISESPKLITEENPPILKNLRIRLDVTEVKAMLQTSEEEPGTDESPKNSSPGVSSKDEVLEAQFENDAMDDANSESETLPAAAKAIEPHVASLARELELEQAVENIAKFTEDATSLPFKSNQTKAQRLAGEEPERESEEEKPANPSSETELAAAIDSITSENTEQITNSVVETDPVQTLRPGSKVSETCVSTAVVQEETVTTPRKGCKGRAKTSKKGKGPKGAGSKKEPIKDVVLEAENIPVKSPESVPAELPAATERSPGVSLPAPNADIPNEPESPLKTEMDIPKSSPAISRSPTSSKYQPYSYKNTSPSLSPTRTCLKNLSSYPSRLSVSPTECCNQPKEAGVLSPPLTSVAPMESPTLPSDTPAHDANSGDLRKILTKPRTVPVLEIGATSGNMHAHPLRESDAKPDVVTSKSAPQDNRQPPVSAQPVVRQPASIPSPETKHIFSEKSVISVIASTPTSVISRVCNPPDSEEKPNVQIGNPFLDKQPPKQIYQPSLEESSTYHGPAVGEEGGNAGRYIVESTSLSTGSSTGLRVQTSEGVVVLSHSGQKIEGPLRISAKISQIPPASAVDIESQQLVSMPQIKQELYSASHPPSSKCPLPSDHGHSIKPHPNVSTIKQESALDKLESAYAPVQSGVVKILQQTPGPSQVMSYHPTEYPMVMKHPKKGDAPESLNVEKPAWVPTISPAISPHLPSAAGNPCPHTQAGFLAVDIESQQLVSMPQIKQELYSASHPPSSKCPLPSDHGHSIKPHPNVSTIKQESALDKLESAYAPVQSGVVKILQQTPGPSQVMSYHPTEYPMVMKHPKKGDGPESLNVEKPAWVPTISPAISPHLPSAAGNHVGFITGTLTDRTPSLIQPKQEPRSPRKSGHPHSPFAKVSSPIGSSSPKGVSMVLPPGLNPLSQYVSTVHHSEQSVIMPPHNTHGSIGRLSPHRVGALGHLTQGEVRVNSPPLSMVNYGIHSESLASSWAPGQQRPTSPQAVGNREMVLKVNPANARPPTAQLKPDSIPAEYRGALHSGLPLDRFNRDMRVLMHHQQSDRPAVELHQGHVPENITPSSTPTRMAASLSPRPHLLSKGVSEKDSSKASELKRAQSPSSKEGMMAIRSGMPPMASPQRVQLIPAGTAASFTEYSTMYTNLRPAHAQFAENSPMGINQSTHSIPPSQGVQEPESSQAQAESEVELAGHQPVNMVQLLTKYPIVWQGLLALKNDMAAVQLHFLCGNKALGLRSLPLPESGGILRIVQRMRLEAQQLEGVARRMTGESDFCLLLAMPCGLDQEDVLNQTQALKSAFINYLQAKLAAGIINVPNPGSNQPAYVLQIFPPCEFSESHLSRLAPDLLSQISSISPHLMIVITSV</sequence>
<dbReference type="InterPro" id="IPR035979">
    <property type="entry name" value="RBD_domain_sf"/>
</dbReference>
<dbReference type="InterPro" id="IPR012677">
    <property type="entry name" value="Nucleotide-bd_a/b_plait_sf"/>
</dbReference>
<dbReference type="FunFam" id="3.30.70.330:FF:000150">
    <property type="entry name" value="msx2-interacting protein-like isoform X1"/>
    <property type="match status" value="1"/>
</dbReference>
<feature type="compositionally biased region" description="Basic and acidic residues" evidence="19">
    <location>
        <begin position="1798"/>
        <end position="1816"/>
    </location>
</feature>
<feature type="compositionally biased region" description="Low complexity" evidence="19">
    <location>
        <begin position="3070"/>
        <end position="3084"/>
    </location>
</feature>
<feature type="compositionally biased region" description="Polar residues" evidence="19">
    <location>
        <begin position="2085"/>
        <end position="2102"/>
    </location>
</feature>
<feature type="compositionally biased region" description="Polar residues" evidence="19">
    <location>
        <begin position="2229"/>
        <end position="2238"/>
    </location>
</feature>
<dbReference type="Gene3D" id="3.30.70.330">
    <property type="match status" value="4"/>
</dbReference>
<evidence type="ECO:0000256" key="18">
    <source>
        <dbReference type="PROSITE-ProRule" id="PRU00176"/>
    </source>
</evidence>
<evidence type="ECO:0000256" key="2">
    <source>
        <dbReference type="ARBA" id="ARBA00005387"/>
    </source>
</evidence>
<feature type="compositionally biased region" description="Basic and acidic residues" evidence="19">
    <location>
        <begin position="1894"/>
        <end position="1904"/>
    </location>
</feature>
<feature type="region of interest" description="Disordered" evidence="19">
    <location>
        <begin position="647"/>
        <end position="684"/>
    </location>
</feature>
<evidence type="ECO:0000256" key="11">
    <source>
        <dbReference type="ARBA" id="ARBA00023125"/>
    </source>
</evidence>
<feature type="compositionally biased region" description="Low complexity" evidence="19">
    <location>
        <begin position="1573"/>
        <end position="1589"/>
    </location>
</feature>
<feature type="compositionally biased region" description="Polar residues" evidence="19">
    <location>
        <begin position="2314"/>
        <end position="2327"/>
    </location>
</feature>
<feature type="region of interest" description="Disordered" evidence="19">
    <location>
        <begin position="2294"/>
        <end position="2343"/>
    </location>
</feature>
<evidence type="ECO:0000256" key="6">
    <source>
        <dbReference type="ARBA" id="ARBA00022737"/>
    </source>
</evidence>
<evidence type="ECO:0000256" key="5">
    <source>
        <dbReference type="ARBA" id="ARBA00022553"/>
    </source>
</evidence>
<keyword evidence="23" id="KW-1185">Reference proteome</keyword>
<feature type="compositionally biased region" description="Basic and acidic residues" evidence="19">
    <location>
        <begin position="1121"/>
        <end position="1134"/>
    </location>
</feature>
<feature type="compositionally biased region" description="Basic and acidic residues" evidence="19">
    <location>
        <begin position="704"/>
        <end position="716"/>
    </location>
</feature>
<feature type="compositionally biased region" description="Basic and acidic residues" evidence="19">
    <location>
        <begin position="965"/>
        <end position="980"/>
    </location>
</feature>
<feature type="region of interest" description="Disordered" evidence="19">
    <location>
        <begin position="2953"/>
        <end position="3008"/>
    </location>
</feature>
<feature type="compositionally biased region" description="Basic and acidic residues" evidence="19">
    <location>
        <begin position="1259"/>
        <end position="1272"/>
    </location>
</feature>
<evidence type="ECO:0000256" key="4">
    <source>
        <dbReference type="ARBA" id="ARBA00022491"/>
    </source>
</evidence>
<feature type="compositionally biased region" description="Basic and acidic residues" evidence="19">
    <location>
        <begin position="1719"/>
        <end position="1733"/>
    </location>
</feature>
<feature type="compositionally biased region" description="Basic and acidic residues" evidence="19">
    <location>
        <begin position="1040"/>
        <end position="1051"/>
    </location>
</feature>
<keyword evidence="10" id="KW-0175">Coiled coil</keyword>
<dbReference type="GO" id="GO:0003677">
    <property type="term" value="F:DNA binding"/>
    <property type="evidence" value="ECO:0007669"/>
    <property type="project" value="UniProtKB-KW"/>
</dbReference>
<dbReference type="InterPro" id="IPR049095">
    <property type="entry name" value="MINT_MID"/>
</dbReference>
<dbReference type="InterPro" id="IPR034174">
    <property type="entry name" value="SHARP_RRM3"/>
</dbReference>
<proteinExistence type="inferred from homology"/>
<evidence type="ECO:0000256" key="17">
    <source>
        <dbReference type="ARBA" id="ARBA00078128"/>
    </source>
</evidence>
<feature type="compositionally biased region" description="Basic and acidic residues" evidence="19">
    <location>
        <begin position="807"/>
        <end position="817"/>
    </location>
</feature>
<feature type="compositionally biased region" description="Basic and acidic residues" evidence="19">
    <location>
        <begin position="123"/>
        <end position="164"/>
    </location>
</feature>
<dbReference type="Gene3D" id="2.40.290.10">
    <property type="match status" value="1"/>
</dbReference>
<evidence type="ECO:0000256" key="15">
    <source>
        <dbReference type="ARBA" id="ARBA00069486"/>
    </source>
</evidence>
<dbReference type="CDD" id="cd12350">
    <property type="entry name" value="RRM3_SHARP"/>
    <property type="match status" value="1"/>
</dbReference>
<dbReference type="GO" id="GO:0005634">
    <property type="term" value="C:nucleus"/>
    <property type="evidence" value="ECO:0007669"/>
    <property type="project" value="UniProtKB-SubCell"/>
</dbReference>
<feature type="compositionally biased region" description="Polar residues" evidence="19">
    <location>
        <begin position="1273"/>
        <end position="1284"/>
    </location>
</feature>
<feature type="region of interest" description="Disordered" evidence="19">
    <location>
        <begin position="3052"/>
        <end position="3084"/>
    </location>
</feature>
<dbReference type="FunFam" id="3.30.70.330:FF:000088">
    <property type="entry name" value="msx2-interacting protein-like isoform X1"/>
    <property type="match status" value="1"/>
</dbReference>
<dbReference type="GO" id="GO:0003723">
    <property type="term" value="F:RNA binding"/>
    <property type="evidence" value="ECO:0007669"/>
    <property type="project" value="UniProtKB-UniRule"/>
</dbReference>
<feature type="compositionally biased region" description="Low complexity" evidence="19">
    <location>
        <begin position="239"/>
        <end position="252"/>
    </location>
</feature>
<dbReference type="InterPro" id="IPR000504">
    <property type="entry name" value="RRM_dom"/>
</dbReference>
<keyword evidence="7 18" id="KW-0694">RNA-binding</keyword>
<gene>
    <name evidence="22" type="primary">si:ch1073-335m2.2</name>
</gene>
<evidence type="ECO:0000313" key="23">
    <source>
        <dbReference type="Proteomes" id="UP000472270"/>
    </source>
</evidence>
<evidence type="ECO:0000256" key="9">
    <source>
        <dbReference type="ARBA" id="ARBA00023015"/>
    </source>
</evidence>
<feature type="domain" description="RRM" evidence="20">
    <location>
        <begin position="339"/>
        <end position="417"/>
    </location>
</feature>
<feature type="region of interest" description="Disordered" evidence="19">
    <location>
        <begin position="72"/>
        <end position="104"/>
    </location>
</feature>
<feature type="compositionally biased region" description="Basic and acidic residues" evidence="19">
    <location>
        <begin position="1595"/>
        <end position="1610"/>
    </location>
</feature>
<evidence type="ECO:0000256" key="16">
    <source>
        <dbReference type="ARBA" id="ARBA00075118"/>
    </source>
</evidence>
<dbReference type="CDD" id="cd21543">
    <property type="entry name" value="SPOC_SHARP"/>
    <property type="match status" value="1"/>
</dbReference>
<feature type="compositionally biased region" description="Basic and acidic residues" evidence="19">
    <location>
        <begin position="1352"/>
        <end position="1361"/>
    </location>
</feature>
<keyword evidence="4" id="KW-0678">Repressor</keyword>
<reference evidence="22" key="2">
    <citation type="submission" date="2025-09" db="UniProtKB">
        <authorList>
            <consortium name="Ensembl"/>
        </authorList>
    </citation>
    <scope>IDENTIFICATION</scope>
</reference>
<feature type="compositionally biased region" description="Basic and acidic residues" evidence="19">
    <location>
        <begin position="737"/>
        <end position="752"/>
    </location>
</feature>
<dbReference type="FunFam" id="3.30.70.330:FF:000143">
    <property type="entry name" value="msx2-interacting protein-like isoform X1"/>
    <property type="match status" value="1"/>
</dbReference>
<feature type="compositionally biased region" description="Low complexity" evidence="19">
    <location>
        <begin position="2188"/>
        <end position="2199"/>
    </location>
</feature>
<feature type="compositionally biased region" description="Basic and acidic residues" evidence="19">
    <location>
        <begin position="1377"/>
        <end position="1402"/>
    </location>
</feature>
<evidence type="ECO:0000259" key="20">
    <source>
        <dbReference type="PROSITE" id="PS50102"/>
    </source>
</evidence>
<feature type="region of interest" description="Disordered" evidence="19">
    <location>
        <begin position="2010"/>
        <end position="2217"/>
    </location>
</feature>
<feature type="region of interest" description="Disordered" evidence="19">
    <location>
        <begin position="181"/>
        <end position="336"/>
    </location>
</feature>
<feature type="region of interest" description="Disordered" evidence="19">
    <location>
        <begin position="1340"/>
        <end position="1454"/>
    </location>
</feature>
<evidence type="ECO:0000259" key="21">
    <source>
        <dbReference type="PROSITE" id="PS50917"/>
    </source>
</evidence>
<feature type="compositionally biased region" description="Polar residues" evidence="19">
    <location>
        <begin position="1746"/>
        <end position="1773"/>
    </location>
</feature>
<dbReference type="GO" id="GO:0007219">
    <property type="term" value="P:Notch signaling pathway"/>
    <property type="evidence" value="ECO:0007669"/>
    <property type="project" value="UniProtKB-KW"/>
</dbReference>
<keyword evidence="6" id="KW-0677">Repeat</keyword>
<keyword evidence="5" id="KW-0597">Phosphoprotein</keyword>
<dbReference type="CDD" id="cd12348">
    <property type="entry name" value="RRM1_SHARP"/>
    <property type="match status" value="1"/>
</dbReference>
<evidence type="ECO:0000256" key="12">
    <source>
        <dbReference type="ARBA" id="ARBA00023159"/>
    </source>
</evidence>
<feature type="compositionally biased region" description="Basic residues" evidence="19">
    <location>
        <begin position="2105"/>
        <end position="2119"/>
    </location>
</feature>
<feature type="compositionally biased region" description="Polar residues" evidence="19">
    <location>
        <begin position="2200"/>
        <end position="2217"/>
    </location>
</feature>
<feature type="compositionally biased region" description="Polar residues" evidence="19">
    <location>
        <begin position="1876"/>
        <end position="1889"/>
    </location>
</feature>
<comment type="subcellular location">
    <subcellularLocation>
        <location evidence="1">Nucleus</location>
    </subcellularLocation>
</comment>
<dbReference type="InterPro" id="IPR034173">
    <property type="entry name" value="SHARP_RRM2"/>
</dbReference>
<dbReference type="CDD" id="cd12351">
    <property type="entry name" value="RRM4_SHARP"/>
    <property type="match status" value="1"/>
</dbReference>
<dbReference type="PANTHER" id="PTHR23189">
    <property type="entry name" value="RNA RECOGNITION MOTIF-CONTAINING"/>
    <property type="match status" value="1"/>
</dbReference>
<evidence type="ECO:0000256" key="14">
    <source>
        <dbReference type="ARBA" id="ARBA00023242"/>
    </source>
</evidence>
<feature type="domain" description="RRM" evidence="20">
    <location>
        <begin position="521"/>
        <end position="593"/>
    </location>
</feature>
<evidence type="ECO:0000256" key="1">
    <source>
        <dbReference type="ARBA" id="ARBA00004123"/>
    </source>
</evidence>
<dbReference type="Pfam" id="PF07744">
    <property type="entry name" value="SPOC"/>
    <property type="match status" value="1"/>
</dbReference>
<protein>
    <recommendedName>
        <fullName evidence="15">Msx2-interacting protein</fullName>
    </recommendedName>
    <alternativeName>
        <fullName evidence="16">SMART/HDAC1-associated repressor protein</fullName>
    </alternativeName>
    <alternativeName>
        <fullName evidence="17">SPEN homolog</fullName>
    </alternativeName>
</protein>
<feature type="region of interest" description="Disordered" evidence="19">
    <location>
        <begin position="2748"/>
        <end position="2794"/>
    </location>
</feature>
<keyword evidence="12" id="KW-0010">Activator</keyword>
<keyword evidence="9" id="KW-0805">Transcription regulation</keyword>
<keyword evidence="3" id="KW-0488">Methylation</keyword>
<dbReference type="Ensembl" id="ENSSRHT00000074546.1">
    <property type="protein sequence ID" value="ENSSRHP00000072560.1"/>
    <property type="gene ID" value="ENSSRHG00000036081.1"/>
</dbReference>
<feature type="compositionally biased region" description="Polar residues" evidence="19">
    <location>
        <begin position="1625"/>
        <end position="1636"/>
    </location>
</feature>
<feature type="compositionally biased region" description="Low complexity" evidence="19">
    <location>
        <begin position="1702"/>
        <end position="1716"/>
    </location>
</feature>